<proteinExistence type="predicted"/>
<reference evidence="2 3" key="1">
    <citation type="submission" date="2020-04" db="EMBL/GenBank/DDBJ databases">
        <authorList>
            <person name="Hitch T.C.A."/>
            <person name="Wylensek D."/>
            <person name="Clavel T."/>
        </authorList>
    </citation>
    <scope>NUCLEOTIDE SEQUENCE [LARGE SCALE GENOMIC DNA]</scope>
    <source>
        <strain evidence="2 3">PG-130-P53-12</strain>
    </source>
</reference>
<keyword evidence="1" id="KW-0472">Membrane</keyword>
<comment type="caution">
    <text evidence="2">The sequence shown here is derived from an EMBL/GenBank/DDBJ whole genome shotgun (WGS) entry which is preliminary data.</text>
</comment>
<keyword evidence="3" id="KW-1185">Reference proteome</keyword>
<dbReference type="EMBL" id="JABAFA010000004">
    <property type="protein sequence ID" value="NMD98377.1"/>
    <property type="molecule type" value="Genomic_DNA"/>
</dbReference>
<evidence type="ECO:0000313" key="3">
    <source>
        <dbReference type="Proteomes" id="UP000543804"/>
    </source>
</evidence>
<organism evidence="2 3">
    <name type="scientific">Selenomonas bovis</name>
    <dbReference type="NCBI Taxonomy" id="416586"/>
    <lineage>
        <taxon>Bacteria</taxon>
        <taxon>Bacillati</taxon>
        <taxon>Bacillota</taxon>
        <taxon>Negativicutes</taxon>
        <taxon>Selenomonadales</taxon>
        <taxon>Selenomonadaceae</taxon>
        <taxon>Selenomonas</taxon>
    </lineage>
</organism>
<dbReference type="SUPFAM" id="SSF51735">
    <property type="entry name" value="NAD(P)-binding Rossmann-fold domains"/>
    <property type="match status" value="1"/>
</dbReference>
<feature type="transmembrane region" description="Helical" evidence="1">
    <location>
        <begin position="344"/>
        <end position="362"/>
    </location>
</feature>
<dbReference type="Gene3D" id="3.40.50.720">
    <property type="entry name" value="NAD(P)-binding Rossmann-like Domain"/>
    <property type="match status" value="1"/>
</dbReference>
<accession>A0A848BAM2</accession>
<dbReference type="InterPro" id="IPR036291">
    <property type="entry name" value="NAD(P)-bd_dom_sf"/>
</dbReference>
<name>A0A848BAM2_9FIRM</name>
<evidence type="ECO:0000256" key="1">
    <source>
        <dbReference type="SAM" id="Phobius"/>
    </source>
</evidence>
<protein>
    <submittedName>
        <fullName evidence="2">NAD(P)-dependent oxidoreductase</fullName>
    </submittedName>
</protein>
<dbReference type="RefSeq" id="WP_170077111.1">
    <property type="nucleotide sequence ID" value="NZ_JABAFA010000004.1"/>
</dbReference>
<keyword evidence="1" id="KW-1133">Transmembrane helix</keyword>
<gene>
    <name evidence="2" type="ORF">HF878_02610</name>
</gene>
<feature type="transmembrane region" description="Helical" evidence="1">
    <location>
        <begin position="398"/>
        <end position="415"/>
    </location>
</feature>
<evidence type="ECO:0000313" key="2">
    <source>
        <dbReference type="EMBL" id="NMD98377.1"/>
    </source>
</evidence>
<keyword evidence="1" id="KW-0812">Transmembrane</keyword>
<dbReference type="Proteomes" id="UP000543804">
    <property type="component" value="Unassembled WGS sequence"/>
</dbReference>
<feature type="transmembrane region" description="Helical" evidence="1">
    <location>
        <begin position="318"/>
        <end position="338"/>
    </location>
</feature>
<sequence length="718" mass="78799">MENKVGKRLLFAGVPELLAQPLAQVFQRERWTIASLGPCDAAGVVSYDCGVMDAAARDVLAVHHIDVLVYGLLGQEEPVAALARLLSLARVARVGRVLLLSGAEAVQPQAEASSADGARTEKGCLLACLEAYALRWKQTAGAQLTVVRLPELYGHHLALGEGVLGICLTALSGERKRLPRLETRGTRYFLSARDAAFGLLRLVERDFAGDVMEFAEPQGVTFPMFAASLRAVLPQSEQRTLAEVLTRLQAGEEQALPYALPELSAAAAERELGWRAHAQFPAQLGEICAQALAAWREARLRQQAAARRVRRKERLRSLVPWLENMAGALLVVALSGTVFAGERWPSFVLSYLYISAMGLLYGKRQSLSAVVLSLLVLITGELRRGADLVAMLYEPSLLLLMISYFFIGVLTGYFADRAAHAREAAWWQKQRAAERYGFLKRLFDESVAVKDKLYRQIVNADDSIGRLYSIVRRLDSVDEENVFTQAALVTSEILAVEDVIVYIVGADGRYLRQKVRLGAHTADKPRSLRVDSLPFLATLLREQKIYVNRTLADDVPDLAAPVVYEGRTIAVIELFGMDFDQWSFAQQNLLAVTARLIAASLGRAYAWEREAAERKYLPGTRILRAAEFDKVLAAIGHREKLASDYPASLVPILSGPRDAASLDAVLSRVIRAEDFVGEHAGGLYLLLPDVTGETLALVRQRLARAGIETGEGEAVQSS</sequence>
<dbReference type="AlphaFoldDB" id="A0A848BAM2"/>
<dbReference type="SUPFAM" id="SSF55781">
    <property type="entry name" value="GAF domain-like"/>
    <property type="match status" value="1"/>
</dbReference>